<dbReference type="SMART" id="SM00091">
    <property type="entry name" value="PAS"/>
    <property type="match status" value="2"/>
</dbReference>
<dbReference type="PANTHER" id="PTHR44757">
    <property type="entry name" value="DIGUANYLATE CYCLASE DGCP"/>
    <property type="match status" value="1"/>
</dbReference>
<evidence type="ECO:0000259" key="4">
    <source>
        <dbReference type="PROSITE" id="PS50887"/>
    </source>
</evidence>
<dbReference type="OrthoDB" id="23692at2"/>
<dbReference type="PROSITE" id="PS50113">
    <property type="entry name" value="PAC"/>
    <property type="match status" value="2"/>
</dbReference>
<dbReference type="EMBL" id="SZYE01000071">
    <property type="protein sequence ID" value="TKR23621.1"/>
    <property type="molecule type" value="Genomic_DNA"/>
</dbReference>
<dbReference type="Gene3D" id="3.30.450.20">
    <property type="entry name" value="PAS domain"/>
    <property type="match status" value="2"/>
</dbReference>
<dbReference type="SUPFAM" id="SSF55785">
    <property type="entry name" value="PYP-like sensor domain (PAS domain)"/>
    <property type="match status" value="2"/>
</dbReference>
<evidence type="ECO:0000256" key="1">
    <source>
        <dbReference type="SAM" id="MobiDB-lite"/>
    </source>
</evidence>
<dbReference type="Gene3D" id="3.30.70.270">
    <property type="match status" value="1"/>
</dbReference>
<evidence type="ECO:0000259" key="3">
    <source>
        <dbReference type="PROSITE" id="PS50113"/>
    </source>
</evidence>
<dbReference type="Pfam" id="PF00990">
    <property type="entry name" value="GGDEF"/>
    <property type="match status" value="1"/>
</dbReference>
<organism evidence="5 6">
    <name type="scientific">Cellulomonas hominis</name>
    <dbReference type="NCBI Taxonomy" id="156981"/>
    <lineage>
        <taxon>Bacteria</taxon>
        <taxon>Bacillati</taxon>
        <taxon>Actinomycetota</taxon>
        <taxon>Actinomycetes</taxon>
        <taxon>Micrococcales</taxon>
        <taxon>Cellulomonadaceae</taxon>
        <taxon>Cellulomonas</taxon>
    </lineage>
</organism>
<evidence type="ECO:0000313" key="6">
    <source>
        <dbReference type="Proteomes" id="UP000308121"/>
    </source>
</evidence>
<name>A0A7Z8K049_9CELL</name>
<dbReference type="PROSITE" id="PS50887">
    <property type="entry name" value="GGDEF"/>
    <property type="match status" value="1"/>
</dbReference>
<dbReference type="SMART" id="SM00086">
    <property type="entry name" value="PAC"/>
    <property type="match status" value="2"/>
</dbReference>
<dbReference type="InterPro" id="IPR000014">
    <property type="entry name" value="PAS"/>
</dbReference>
<evidence type="ECO:0000313" key="5">
    <source>
        <dbReference type="EMBL" id="TKR23621.1"/>
    </source>
</evidence>
<feature type="domain" description="PAC" evidence="3">
    <location>
        <begin position="177"/>
        <end position="229"/>
    </location>
</feature>
<dbReference type="InterPro" id="IPR001610">
    <property type="entry name" value="PAC"/>
</dbReference>
<dbReference type="PANTHER" id="PTHR44757:SF2">
    <property type="entry name" value="BIOFILM ARCHITECTURE MAINTENANCE PROTEIN MBAA"/>
    <property type="match status" value="1"/>
</dbReference>
<dbReference type="InterPro" id="IPR013655">
    <property type="entry name" value="PAS_fold_3"/>
</dbReference>
<evidence type="ECO:0000259" key="2">
    <source>
        <dbReference type="PROSITE" id="PS50112"/>
    </source>
</evidence>
<dbReference type="SMART" id="SM00267">
    <property type="entry name" value="GGDEF"/>
    <property type="match status" value="1"/>
</dbReference>
<protein>
    <submittedName>
        <fullName evidence="5">Diguanylate cyclase</fullName>
    </submittedName>
</protein>
<feature type="compositionally biased region" description="Gly residues" evidence="1">
    <location>
        <begin position="526"/>
        <end position="544"/>
    </location>
</feature>
<dbReference type="NCBIfam" id="TIGR00229">
    <property type="entry name" value="sensory_box"/>
    <property type="match status" value="2"/>
</dbReference>
<comment type="caution">
    <text evidence="5">The sequence shown here is derived from an EMBL/GenBank/DDBJ whole genome shotgun (WGS) entry which is preliminary data.</text>
</comment>
<gene>
    <name evidence="5" type="ORF">FA014_10260</name>
</gene>
<feature type="region of interest" description="Disordered" evidence="1">
    <location>
        <begin position="511"/>
        <end position="552"/>
    </location>
</feature>
<dbReference type="SUPFAM" id="SSF55073">
    <property type="entry name" value="Nucleotide cyclase"/>
    <property type="match status" value="1"/>
</dbReference>
<reference evidence="5 6" key="1">
    <citation type="submission" date="2019-05" db="EMBL/GenBank/DDBJ databases">
        <title>Genome sequence of Cellulomonas hominis strain CS1.</title>
        <authorList>
            <person name="Belmont J."/>
            <person name="Maclea K.S."/>
        </authorList>
    </citation>
    <scope>NUCLEOTIDE SEQUENCE [LARGE SCALE GENOMIC DNA]</scope>
    <source>
        <strain evidence="5 6">CS1</strain>
    </source>
</reference>
<dbReference type="InterPro" id="IPR052155">
    <property type="entry name" value="Biofilm_reg_signaling"/>
</dbReference>
<dbReference type="InterPro" id="IPR000700">
    <property type="entry name" value="PAS-assoc_C"/>
</dbReference>
<sequence>MQVPGMLAGAARATARDRDVDGAGSQEWEAAEGARVLRGALAALTRDGTFPLDGLTPRSPASAAEGAGRVPGLPRRRRRVEPGDGPAPEELAALAARQAHRLRQLETLIEAAPVGIGLVQLDGRTPLTNDTLRQLLGYSTEEFAAMPFADYTVPEDQAENDRLFRAMVDGESGNDGFAMQKRFVRKDGSTLWVDLTVSLVRDADGRPDYAIGMVQDITERKRLADELAAAELHYRLLVEHVPAVVYIAEPGPGGRFEYVSPRLEWMLGRSPQEWLDDPGEWSRAIHPSDRAMRTHEEALREGLGVGGQLPSITYRLRHRDGYDVWVRDDAVLRRDSDGRPRLHGVLVDVSQEKTLEERLAHMVDHDALTGLVNRAHFHRLVDEALAGRVDGRRGVAVLYVDLDDFKAVNDSFGHAVGDRVLVAVADRLRELVPPTGAVARLGGDEFAVLLTGTPAAVRRAVAAVQEMGQVSVPVGGAWARVSASVGAASAGRAHTTEKLLHDADQVMYDAKLGAGRPGRGGARRGPAGGRRAGDRGAAGGGAADEGGRRAGG</sequence>
<dbReference type="GO" id="GO:0006355">
    <property type="term" value="P:regulation of DNA-templated transcription"/>
    <property type="evidence" value="ECO:0007669"/>
    <property type="project" value="InterPro"/>
</dbReference>
<dbReference type="InterPro" id="IPR013767">
    <property type="entry name" value="PAS_fold"/>
</dbReference>
<dbReference type="CDD" id="cd01949">
    <property type="entry name" value="GGDEF"/>
    <property type="match status" value="1"/>
</dbReference>
<dbReference type="Pfam" id="PF00989">
    <property type="entry name" value="PAS"/>
    <property type="match status" value="1"/>
</dbReference>
<dbReference type="InterPro" id="IPR043128">
    <property type="entry name" value="Rev_trsase/Diguanyl_cyclase"/>
</dbReference>
<dbReference type="InterPro" id="IPR000160">
    <property type="entry name" value="GGDEF_dom"/>
</dbReference>
<feature type="domain" description="PAS" evidence="2">
    <location>
        <begin position="101"/>
        <end position="171"/>
    </location>
</feature>
<feature type="region of interest" description="Disordered" evidence="1">
    <location>
        <begin position="1"/>
        <end position="27"/>
    </location>
</feature>
<dbReference type="Proteomes" id="UP000308121">
    <property type="component" value="Unassembled WGS sequence"/>
</dbReference>
<dbReference type="InterPro" id="IPR029787">
    <property type="entry name" value="Nucleotide_cyclase"/>
</dbReference>
<dbReference type="AlphaFoldDB" id="A0A7Z8K049"/>
<dbReference type="Pfam" id="PF08447">
    <property type="entry name" value="PAS_3"/>
    <property type="match status" value="1"/>
</dbReference>
<dbReference type="InterPro" id="IPR035965">
    <property type="entry name" value="PAS-like_dom_sf"/>
</dbReference>
<dbReference type="CDD" id="cd00130">
    <property type="entry name" value="PAS"/>
    <property type="match status" value="2"/>
</dbReference>
<dbReference type="PROSITE" id="PS50112">
    <property type="entry name" value="PAS"/>
    <property type="match status" value="1"/>
</dbReference>
<proteinExistence type="predicted"/>
<feature type="domain" description="GGDEF" evidence="4">
    <location>
        <begin position="393"/>
        <end position="524"/>
    </location>
</feature>
<feature type="region of interest" description="Disordered" evidence="1">
    <location>
        <begin position="48"/>
        <end position="87"/>
    </location>
</feature>
<accession>A0A7Z8K049</accession>
<dbReference type="NCBIfam" id="TIGR00254">
    <property type="entry name" value="GGDEF"/>
    <property type="match status" value="1"/>
</dbReference>
<feature type="domain" description="PAC" evidence="3">
    <location>
        <begin position="310"/>
        <end position="361"/>
    </location>
</feature>